<evidence type="ECO:0000313" key="2">
    <source>
        <dbReference type="EMBL" id="TID17739.1"/>
    </source>
</evidence>
<feature type="region of interest" description="Disordered" evidence="1">
    <location>
        <begin position="1"/>
        <end position="53"/>
    </location>
</feature>
<evidence type="ECO:0000256" key="1">
    <source>
        <dbReference type="SAM" id="MobiDB-lite"/>
    </source>
</evidence>
<comment type="caution">
    <text evidence="2">The sequence shown here is derived from an EMBL/GenBank/DDBJ whole genome shotgun (WGS) entry which is preliminary data.</text>
</comment>
<dbReference type="EMBL" id="SNSC02000015">
    <property type="protein sequence ID" value="TID17739.1"/>
    <property type="molecule type" value="Genomic_DNA"/>
</dbReference>
<keyword evidence="3" id="KW-1185">Reference proteome</keyword>
<protein>
    <submittedName>
        <fullName evidence="2">Uncharacterized protein</fullName>
    </submittedName>
</protein>
<evidence type="ECO:0000313" key="3">
    <source>
        <dbReference type="Proteomes" id="UP000298493"/>
    </source>
</evidence>
<dbReference type="InterPro" id="IPR038883">
    <property type="entry name" value="AN11006-like"/>
</dbReference>
<reference evidence="2 3" key="1">
    <citation type="submission" date="2019-04" db="EMBL/GenBank/DDBJ databases">
        <title>High contiguity whole genome sequence and gene annotation resource for two Venturia nashicola isolates.</title>
        <authorList>
            <person name="Prokchorchik M."/>
            <person name="Won K."/>
            <person name="Lee Y."/>
            <person name="Choi E.D."/>
            <person name="Segonzac C."/>
            <person name="Sohn K.H."/>
        </authorList>
    </citation>
    <scope>NUCLEOTIDE SEQUENCE [LARGE SCALE GENOMIC DNA]</scope>
    <source>
        <strain evidence="2 3">PRI2</strain>
    </source>
</reference>
<dbReference type="AlphaFoldDB" id="A0A4Z1P0W4"/>
<name>A0A4Z1P0W4_9PEZI</name>
<sequence length="323" mass="36995">MADHPPPAPVRHGMSLRARHDMSSPYARPSQGRPARKSSARKARLEQPQSHYKNLSGEQKRIIRPFVFLKLPAELRLEIYKLILLVPAFVVDPNDARSRTFDLRRNHSPGRASNLIEGRLIIAYKRYEIETLQQRHLQLQILQCCRQLNNEGRDYFWNQNEIEQLNDLIPFRGSHPLDSAWPQVGMHLPSIRTLRVRIGVPNLIEGLFSFRCNCLDKMPNLKTLQVACVFFRNAGVGNWALDGRSQKWRECLVLGGIVRQIVQHTPSSVTLKWGLWESALADDSVKFATITSVHTSILEKVANSYKRERGRKSRPAVKKEAGD</sequence>
<dbReference type="Proteomes" id="UP000298493">
    <property type="component" value="Unassembled WGS sequence"/>
</dbReference>
<accession>A0A4Z1P0W4</accession>
<gene>
    <name evidence="2" type="ORF">E6O75_ATG10384</name>
</gene>
<dbReference type="PANTHER" id="PTHR42085:SF2">
    <property type="entry name" value="F-BOX DOMAIN-CONTAINING PROTEIN"/>
    <property type="match status" value="1"/>
</dbReference>
<proteinExistence type="predicted"/>
<dbReference type="PANTHER" id="PTHR42085">
    <property type="entry name" value="F-BOX DOMAIN-CONTAINING PROTEIN"/>
    <property type="match status" value="1"/>
</dbReference>
<organism evidence="2 3">
    <name type="scientific">Venturia nashicola</name>
    <dbReference type="NCBI Taxonomy" id="86259"/>
    <lineage>
        <taxon>Eukaryota</taxon>
        <taxon>Fungi</taxon>
        <taxon>Dikarya</taxon>
        <taxon>Ascomycota</taxon>
        <taxon>Pezizomycotina</taxon>
        <taxon>Dothideomycetes</taxon>
        <taxon>Pleosporomycetidae</taxon>
        <taxon>Venturiales</taxon>
        <taxon>Venturiaceae</taxon>
        <taxon>Venturia</taxon>
    </lineage>
</organism>